<proteinExistence type="inferred from homology"/>
<dbReference type="Proteomes" id="UP001202328">
    <property type="component" value="Unassembled WGS sequence"/>
</dbReference>
<protein>
    <recommendedName>
        <fullName evidence="5">GH10 domain-containing protein</fullName>
    </recommendedName>
</protein>
<name>A0AAD4RVL5_9MAGN</name>
<dbReference type="GO" id="GO:0000272">
    <property type="term" value="P:polysaccharide catabolic process"/>
    <property type="evidence" value="ECO:0007669"/>
    <property type="project" value="UniProtKB-KW"/>
</dbReference>
<evidence type="ECO:0000256" key="3">
    <source>
        <dbReference type="ARBA" id="ARBA00023277"/>
    </source>
</evidence>
<accession>A0AAD4RVL5</accession>
<keyword evidence="3" id="KW-0119">Carbohydrate metabolism</keyword>
<reference evidence="6" key="1">
    <citation type="submission" date="2022-04" db="EMBL/GenBank/DDBJ databases">
        <title>A functionally conserved STORR gene fusion in Papaver species that diverged 16.8 million years ago.</title>
        <authorList>
            <person name="Catania T."/>
        </authorList>
    </citation>
    <scope>NUCLEOTIDE SEQUENCE</scope>
    <source>
        <strain evidence="6">S-188037</strain>
    </source>
</reference>
<keyword evidence="2" id="KW-0378">Hydrolase</keyword>
<dbReference type="AlphaFoldDB" id="A0AAD4RVL5"/>
<dbReference type="InterPro" id="IPR001000">
    <property type="entry name" value="GH10_dom"/>
</dbReference>
<dbReference type="EMBL" id="JAJJMB010017752">
    <property type="protein sequence ID" value="KAI3835222.1"/>
    <property type="molecule type" value="Genomic_DNA"/>
</dbReference>
<dbReference type="Pfam" id="PF00331">
    <property type="entry name" value="Glyco_hydro_10"/>
    <property type="match status" value="1"/>
</dbReference>
<comment type="similarity">
    <text evidence="1">Belongs to the glycosyl hydrolase 10 (cellulase F) family.</text>
</comment>
<evidence type="ECO:0000259" key="5">
    <source>
        <dbReference type="PROSITE" id="PS51760"/>
    </source>
</evidence>
<sequence length="270" mass="30543">MLAFAKQNGIPVRGHCIFWDSPDYQPKWVPSLSPEEIKDSAYKRLQSVVSRYSGQFVNWDVNNENLHFQYYEQILGANATDVFFEMANQLDPSTRMFMNEFNTLEWSGDALVQYVTKIQEIRNLYPNIPTGIGLESPNIPCVRAALDTLASAGVPIWLTELDVSVENGTELQASYLEQILREAHSHTAVEGIVLWAARNETGLDKLIDEWKPQISEGLTDSYGDFKTLLFHGDYDVTINHPSMNSTLSRRFEVTALETSVQNSEDTVVDV</sequence>
<dbReference type="SMART" id="SM00633">
    <property type="entry name" value="Glyco_10"/>
    <property type="match status" value="1"/>
</dbReference>
<dbReference type="PANTHER" id="PTHR31490:SF2">
    <property type="entry name" value="GLYCOSYL HYDROLASE FAMILY 10 PROTEIN"/>
    <property type="match status" value="1"/>
</dbReference>
<evidence type="ECO:0000256" key="2">
    <source>
        <dbReference type="ARBA" id="ARBA00022801"/>
    </source>
</evidence>
<dbReference type="InterPro" id="IPR044846">
    <property type="entry name" value="GH10"/>
</dbReference>
<dbReference type="InterPro" id="IPR017853">
    <property type="entry name" value="GH"/>
</dbReference>
<gene>
    <name evidence="6" type="ORF">MKW98_020338</name>
</gene>
<dbReference type="PROSITE" id="PS51760">
    <property type="entry name" value="GH10_2"/>
    <property type="match status" value="1"/>
</dbReference>
<dbReference type="PANTHER" id="PTHR31490">
    <property type="entry name" value="GLYCOSYL HYDROLASE"/>
    <property type="match status" value="1"/>
</dbReference>
<evidence type="ECO:0000313" key="7">
    <source>
        <dbReference type="Proteomes" id="UP001202328"/>
    </source>
</evidence>
<dbReference type="GO" id="GO:0031176">
    <property type="term" value="F:endo-1,4-beta-xylanase activity"/>
    <property type="evidence" value="ECO:0007669"/>
    <property type="project" value="UniProtKB-ARBA"/>
</dbReference>
<comment type="caution">
    <text evidence="6">The sequence shown here is derived from an EMBL/GenBank/DDBJ whole genome shotgun (WGS) entry which is preliminary data.</text>
</comment>
<keyword evidence="7" id="KW-1185">Reference proteome</keyword>
<evidence type="ECO:0000313" key="6">
    <source>
        <dbReference type="EMBL" id="KAI3835222.1"/>
    </source>
</evidence>
<feature type="domain" description="GH10" evidence="5">
    <location>
        <begin position="1"/>
        <end position="249"/>
    </location>
</feature>
<keyword evidence="4" id="KW-0624">Polysaccharide degradation</keyword>
<dbReference type="Gene3D" id="3.20.20.80">
    <property type="entry name" value="Glycosidases"/>
    <property type="match status" value="1"/>
</dbReference>
<evidence type="ECO:0000256" key="4">
    <source>
        <dbReference type="ARBA" id="ARBA00023326"/>
    </source>
</evidence>
<evidence type="ECO:0000256" key="1">
    <source>
        <dbReference type="ARBA" id="ARBA00007495"/>
    </source>
</evidence>
<organism evidence="6 7">
    <name type="scientific">Papaver atlanticum</name>
    <dbReference type="NCBI Taxonomy" id="357466"/>
    <lineage>
        <taxon>Eukaryota</taxon>
        <taxon>Viridiplantae</taxon>
        <taxon>Streptophyta</taxon>
        <taxon>Embryophyta</taxon>
        <taxon>Tracheophyta</taxon>
        <taxon>Spermatophyta</taxon>
        <taxon>Magnoliopsida</taxon>
        <taxon>Ranunculales</taxon>
        <taxon>Papaveraceae</taxon>
        <taxon>Papaveroideae</taxon>
        <taxon>Papaver</taxon>
    </lineage>
</organism>
<dbReference type="SUPFAM" id="SSF51445">
    <property type="entry name" value="(Trans)glycosidases"/>
    <property type="match status" value="1"/>
</dbReference>